<keyword evidence="7" id="KW-0627">Porphyrin biosynthesis</keyword>
<dbReference type="PANTHER" id="PTHR10755">
    <property type="entry name" value="COPROPORPHYRINOGEN III OXIDASE, MITOCHONDRIAL"/>
    <property type="match status" value="1"/>
</dbReference>
<dbReference type="PROSITE" id="PS01021">
    <property type="entry name" value="COPROGEN_OXIDASE"/>
    <property type="match status" value="1"/>
</dbReference>
<dbReference type="AlphaFoldDB" id="A0A1I1GNH8"/>
<comment type="similarity">
    <text evidence="2">Belongs to the aerobic coproporphyrinogen-III oxidase family.</text>
</comment>
<comment type="pathway">
    <text evidence="1">Porphyrin-containing compound metabolism; protoporphyrin-IX biosynthesis; protoporphyrinogen-IX from coproporphyrinogen-III (O2 route): step 1/1.</text>
</comment>
<evidence type="ECO:0000256" key="3">
    <source>
        <dbReference type="ARBA" id="ARBA00011738"/>
    </source>
</evidence>
<sequence length="314" mass="35919">MMTSEQLITKETITAFFMDLQDRICQALEKADGQGEEQAVQFREDAWERPGGGGGRSRTLTNGTIIEKGGVGFSAVQGEATESTLRSLNLMDQKGDATPHFYATGVSIVLHPRNPMVPIIHMNVRYFEMSTGQSWFGGGIDLTPHYVVDEDARWFHQYLKTVCDRHDPAYYPKFKAWADDYFYIPHRQETRGIGGIFFDYLKPTDAVPKADLFAFVQDVGNAFAPIYTYFMQKNRKLPFGEREKNWQFLRRGRYVEFNLVWDRGTKFGLETNGRTESILMSMPPQANWVYDFQPEPGSQEEQTVGLLKKGVAWT</sequence>
<evidence type="ECO:0000256" key="5">
    <source>
        <dbReference type="ARBA" id="ARBA00023002"/>
    </source>
</evidence>
<evidence type="ECO:0000256" key="7">
    <source>
        <dbReference type="ARBA" id="ARBA00023244"/>
    </source>
</evidence>
<dbReference type="EMBL" id="FOLQ01000001">
    <property type="protein sequence ID" value="SFC13026.1"/>
    <property type="molecule type" value="Genomic_DNA"/>
</dbReference>
<keyword evidence="10" id="KW-1185">Reference proteome</keyword>
<dbReference type="NCBIfam" id="NF003727">
    <property type="entry name" value="PRK05330.1"/>
    <property type="match status" value="1"/>
</dbReference>
<dbReference type="Gene3D" id="3.40.1500.10">
    <property type="entry name" value="Coproporphyrinogen III oxidase, aerobic"/>
    <property type="match status" value="1"/>
</dbReference>
<dbReference type="GO" id="GO:0004109">
    <property type="term" value="F:coproporphyrinogen oxidase activity"/>
    <property type="evidence" value="ECO:0007669"/>
    <property type="project" value="UniProtKB-EC"/>
</dbReference>
<evidence type="ECO:0000256" key="1">
    <source>
        <dbReference type="ARBA" id="ARBA00005168"/>
    </source>
</evidence>
<dbReference type="InterPro" id="IPR018375">
    <property type="entry name" value="Coprogen_oxidase_CS"/>
</dbReference>
<evidence type="ECO:0000313" key="9">
    <source>
        <dbReference type="EMBL" id="SFC13026.1"/>
    </source>
</evidence>
<dbReference type="GO" id="GO:0006782">
    <property type="term" value="P:protoporphyrinogen IX biosynthetic process"/>
    <property type="evidence" value="ECO:0007669"/>
    <property type="project" value="TreeGrafter"/>
</dbReference>
<evidence type="ECO:0000256" key="8">
    <source>
        <dbReference type="SAM" id="MobiDB-lite"/>
    </source>
</evidence>
<protein>
    <recommendedName>
        <fullName evidence="4">coproporphyrinogen oxidase</fullName>
        <ecNumber evidence="4">1.3.3.3</ecNumber>
    </recommendedName>
</protein>
<evidence type="ECO:0000256" key="4">
    <source>
        <dbReference type="ARBA" id="ARBA00012869"/>
    </source>
</evidence>
<name>A0A1I1GNH8_9BACT</name>
<evidence type="ECO:0000256" key="2">
    <source>
        <dbReference type="ARBA" id="ARBA00010644"/>
    </source>
</evidence>
<keyword evidence="6" id="KW-0350">Heme biosynthesis</keyword>
<reference evidence="9 10" key="1">
    <citation type="submission" date="2016-10" db="EMBL/GenBank/DDBJ databases">
        <authorList>
            <person name="de Groot N.N."/>
        </authorList>
    </citation>
    <scope>NUCLEOTIDE SEQUENCE [LARGE SCALE GENOMIC DNA]</scope>
    <source>
        <strain evidence="9 10">DSM 26130</strain>
    </source>
</reference>
<dbReference type="Pfam" id="PF01218">
    <property type="entry name" value="Coprogen_oxidas"/>
    <property type="match status" value="1"/>
</dbReference>
<gene>
    <name evidence="9" type="ORF">SAMN05216167_101518</name>
</gene>
<organism evidence="9 10">
    <name type="scientific">Spirosoma endophyticum</name>
    <dbReference type="NCBI Taxonomy" id="662367"/>
    <lineage>
        <taxon>Bacteria</taxon>
        <taxon>Pseudomonadati</taxon>
        <taxon>Bacteroidota</taxon>
        <taxon>Cytophagia</taxon>
        <taxon>Cytophagales</taxon>
        <taxon>Cytophagaceae</taxon>
        <taxon>Spirosoma</taxon>
    </lineage>
</organism>
<evidence type="ECO:0000313" key="10">
    <source>
        <dbReference type="Proteomes" id="UP000198598"/>
    </source>
</evidence>
<keyword evidence="5" id="KW-0560">Oxidoreductase</keyword>
<dbReference type="PANTHER" id="PTHR10755:SF0">
    <property type="entry name" value="OXYGEN-DEPENDENT COPROPORPHYRINOGEN-III OXIDASE, MITOCHONDRIAL"/>
    <property type="match status" value="1"/>
</dbReference>
<dbReference type="Proteomes" id="UP000198598">
    <property type="component" value="Unassembled WGS sequence"/>
</dbReference>
<dbReference type="InterPro" id="IPR036406">
    <property type="entry name" value="Coprogen_oxidase_aer_sf"/>
</dbReference>
<accession>A0A1I1GNH8</accession>
<comment type="subunit">
    <text evidence="3">Homodimer.</text>
</comment>
<evidence type="ECO:0000256" key="6">
    <source>
        <dbReference type="ARBA" id="ARBA00023133"/>
    </source>
</evidence>
<dbReference type="InterPro" id="IPR001260">
    <property type="entry name" value="Coprogen_oxidase_aer"/>
</dbReference>
<dbReference type="STRING" id="662367.SAMN05216167_101518"/>
<proteinExistence type="inferred from homology"/>
<dbReference type="GO" id="GO:0005737">
    <property type="term" value="C:cytoplasm"/>
    <property type="evidence" value="ECO:0007669"/>
    <property type="project" value="TreeGrafter"/>
</dbReference>
<feature type="region of interest" description="Disordered" evidence="8">
    <location>
        <begin position="36"/>
        <end position="62"/>
    </location>
</feature>
<dbReference type="EC" id="1.3.3.3" evidence="4"/>
<dbReference type="SUPFAM" id="SSF102886">
    <property type="entry name" value="Coproporphyrinogen III oxidase"/>
    <property type="match status" value="1"/>
</dbReference>
<dbReference type="PIRSF" id="PIRSF000166">
    <property type="entry name" value="Coproporphyri_ox"/>
    <property type="match status" value="1"/>
</dbReference>
<dbReference type="PRINTS" id="PR00073">
    <property type="entry name" value="COPRGNOXDASE"/>
</dbReference>